<sequence>MEPEHSMDIDVDIDWPVAEQRILRWEDISDCIWRGHGVHPHQRNHKNQKLQKDDVEVGSSSCMNILDDLCVLLLTSSEDPVAQLLADKLKKLTGCEVMQVTLLALTEHSRFQKEKAKSQMKQDRIDRTNF</sequence>
<reference evidence="1" key="2">
    <citation type="submission" date="2016-06" db="EMBL/GenBank/DDBJ databases">
        <title>The genome of a short-lived fish provides insights into sex chromosome evolution and the genetic control of aging.</title>
        <authorList>
            <person name="Reichwald K."/>
            <person name="Felder M."/>
            <person name="Petzold A."/>
            <person name="Koch P."/>
            <person name="Groth M."/>
            <person name="Platzer M."/>
        </authorList>
    </citation>
    <scope>NUCLEOTIDE SEQUENCE</scope>
    <source>
        <tissue evidence="1">Brain</tissue>
    </source>
</reference>
<protein>
    <submittedName>
        <fullName evidence="1">Cytidine monophosphate N-acetylneuraminic acid synthetase a</fullName>
    </submittedName>
</protein>
<reference evidence="1" key="1">
    <citation type="submission" date="2016-05" db="EMBL/GenBank/DDBJ databases">
        <authorList>
            <person name="Lavstsen T."/>
            <person name="Jespersen J.S."/>
        </authorList>
    </citation>
    <scope>NUCLEOTIDE SEQUENCE</scope>
    <source>
        <tissue evidence="1">Brain</tissue>
    </source>
</reference>
<accession>A0A1A8QXH7</accession>
<organism evidence="1">
    <name type="scientific">Nothobranchius rachovii</name>
    <name type="common">bluefin notho</name>
    <dbReference type="NCBI Taxonomy" id="451742"/>
    <lineage>
        <taxon>Eukaryota</taxon>
        <taxon>Metazoa</taxon>
        <taxon>Chordata</taxon>
        <taxon>Craniata</taxon>
        <taxon>Vertebrata</taxon>
        <taxon>Euteleostomi</taxon>
        <taxon>Actinopterygii</taxon>
        <taxon>Neopterygii</taxon>
        <taxon>Teleostei</taxon>
        <taxon>Neoteleostei</taxon>
        <taxon>Acanthomorphata</taxon>
        <taxon>Ovalentaria</taxon>
        <taxon>Atherinomorphae</taxon>
        <taxon>Cyprinodontiformes</taxon>
        <taxon>Nothobranchiidae</taxon>
        <taxon>Nothobranchius</taxon>
    </lineage>
</organism>
<gene>
    <name evidence="1" type="primary">CMASA</name>
</gene>
<evidence type="ECO:0000313" key="1">
    <source>
        <dbReference type="EMBL" id="SBR98222.1"/>
    </source>
</evidence>
<name>A0A1A8QXH7_9TELE</name>
<proteinExistence type="predicted"/>
<dbReference type="AlphaFoldDB" id="A0A1A8QXH7"/>
<dbReference type="EMBL" id="HAEH01013755">
    <property type="protein sequence ID" value="SBR98222.1"/>
    <property type="molecule type" value="Transcribed_RNA"/>
</dbReference>